<dbReference type="EMBL" id="JARK01001338">
    <property type="protein sequence ID" value="EYC32893.1"/>
    <property type="molecule type" value="Genomic_DNA"/>
</dbReference>
<dbReference type="AlphaFoldDB" id="A0A016W1K0"/>
<reference evidence="2" key="1">
    <citation type="journal article" date="2015" name="Nat. Genet.">
        <title>The genome and transcriptome of the zoonotic hookworm Ancylostoma ceylanicum identify infection-specific gene families.</title>
        <authorList>
            <person name="Schwarz E.M."/>
            <person name="Hu Y."/>
            <person name="Antoshechkin I."/>
            <person name="Miller M.M."/>
            <person name="Sternberg P.W."/>
            <person name="Aroian R.V."/>
        </authorList>
    </citation>
    <scope>NUCLEOTIDE SEQUENCE</scope>
    <source>
        <strain evidence="2">HY135</strain>
    </source>
</reference>
<evidence type="ECO:0000313" key="1">
    <source>
        <dbReference type="EMBL" id="EYC32893.1"/>
    </source>
</evidence>
<comment type="caution">
    <text evidence="1">The sequence shown here is derived from an EMBL/GenBank/DDBJ whole genome shotgun (WGS) entry which is preliminary data.</text>
</comment>
<dbReference type="Proteomes" id="UP000024635">
    <property type="component" value="Unassembled WGS sequence"/>
</dbReference>
<keyword evidence="2" id="KW-1185">Reference proteome</keyword>
<sequence length="87" mass="9924">MSHIRSNNVSASSTYFFSKIKTCINFEQDVSVANEMWTEEKEVSTFDPIENISDFGLLGFAWCENSKNLKKKVAKRASSIVHRSNIM</sequence>
<gene>
    <name evidence="1" type="primary">Acey_s0002.g1151</name>
    <name evidence="1" type="ORF">Y032_0002g1151</name>
</gene>
<protein>
    <submittedName>
        <fullName evidence="1">Uncharacterized protein</fullName>
    </submittedName>
</protein>
<name>A0A016W1K0_9BILA</name>
<organism evidence="1 2">
    <name type="scientific">Ancylostoma ceylanicum</name>
    <dbReference type="NCBI Taxonomy" id="53326"/>
    <lineage>
        <taxon>Eukaryota</taxon>
        <taxon>Metazoa</taxon>
        <taxon>Ecdysozoa</taxon>
        <taxon>Nematoda</taxon>
        <taxon>Chromadorea</taxon>
        <taxon>Rhabditida</taxon>
        <taxon>Rhabditina</taxon>
        <taxon>Rhabditomorpha</taxon>
        <taxon>Strongyloidea</taxon>
        <taxon>Ancylostomatidae</taxon>
        <taxon>Ancylostomatinae</taxon>
        <taxon>Ancylostoma</taxon>
    </lineage>
</organism>
<evidence type="ECO:0000313" key="2">
    <source>
        <dbReference type="Proteomes" id="UP000024635"/>
    </source>
</evidence>
<accession>A0A016W1K0</accession>
<proteinExistence type="predicted"/>